<reference evidence="1 2" key="1">
    <citation type="submission" date="2023-01" db="EMBL/GenBank/DDBJ databases">
        <title>Analysis of 21 Apiospora genomes using comparative genomics revels a genus with tremendous synthesis potential of carbohydrate active enzymes and secondary metabolites.</title>
        <authorList>
            <person name="Sorensen T."/>
        </authorList>
    </citation>
    <scope>NUCLEOTIDE SEQUENCE [LARGE SCALE GENOMIC DNA]</scope>
    <source>
        <strain evidence="1 2">CBS 135458</strain>
    </source>
</reference>
<dbReference type="Proteomes" id="UP001480595">
    <property type="component" value="Unassembled WGS sequence"/>
</dbReference>
<proteinExistence type="predicted"/>
<gene>
    <name evidence="1" type="ORF">PG994_014018</name>
</gene>
<comment type="caution">
    <text evidence="1">The sequence shown here is derived from an EMBL/GenBank/DDBJ whole genome shotgun (WGS) entry which is preliminary data.</text>
</comment>
<name>A0ABR1T340_9PEZI</name>
<evidence type="ECO:0000313" key="1">
    <source>
        <dbReference type="EMBL" id="KAK8041011.1"/>
    </source>
</evidence>
<evidence type="ECO:0000313" key="2">
    <source>
        <dbReference type="Proteomes" id="UP001480595"/>
    </source>
</evidence>
<organism evidence="1 2">
    <name type="scientific">Apiospora phragmitis</name>
    <dbReference type="NCBI Taxonomy" id="2905665"/>
    <lineage>
        <taxon>Eukaryota</taxon>
        <taxon>Fungi</taxon>
        <taxon>Dikarya</taxon>
        <taxon>Ascomycota</taxon>
        <taxon>Pezizomycotina</taxon>
        <taxon>Sordariomycetes</taxon>
        <taxon>Xylariomycetidae</taxon>
        <taxon>Amphisphaeriales</taxon>
        <taxon>Apiosporaceae</taxon>
        <taxon>Apiospora</taxon>
    </lineage>
</organism>
<dbReference type="EMBL" id="JAQQWL010000015">
    <property type="protein sequence ID" value="KAK8041011.1"/>
    <property type="molecule type" value="Genomic_DNA"/>
</dbReference>
<accession>A0ABR1T340</accession>
<keyword evidence="2" id="KW-1185">Reference proteome</keyword>
<dbReference type="RefSeq" id="XP_066708556.1">
    <property type="nucleotide sequence ID" value="XM_066865427.1"/>
</dbReference>
<sequence length="249" mass="28063">MTETTLEQAKGPIDPVRKYQDSTMDLQACNMRNDENASHKRYATKFYRHFLTPDHGLVFHPVEDNLMTSWYEPSILQINQQIRAEAWGHLIRANLWVHVTVAAVDDCGIPFILPHLKGEYKGVLQYWLAQPYFPSDIAPAEYSARIASEAAVSLWLGETCGSTNKANVDDGSVAKIFMFAYNPRHYDAFVQELGDYTDKFKGLKIRMSSATLPGSSRFAKLVEPLCTLRDLENVWFPGVADCPALPCSP</sequence>
<protein>
    <submittedName>
        <fullName evidence="1">Uncharacterized protein</fullName>
    </submittedName>
</protein>
<dbReference type="GeneID" id="92098490"/>